<evidence type="ECO:0000256" key="2">
    <source>
        <dbReference type="ARBA" id="ARBA00022692"/>
    </source>
</evidence>
<keyword evidence="2 5" id="KW-0812">Transmembrane</keyword>
<feature type="domain" description="Ferric oxidoreductase" evidence="6">
    <location>
        <begin position="11"/>
        <end position="130"/>
    </location>
</feature>
<keyword evidence="4 5" id="KW-0472">Membrane</keyword>
<accession>A0A7W3ZFZ0</accession>
<comment type="subcellular location">
    <subcellularLocation>
        <location evidence="1">Membrane</location>
        <topology evidence="1">Multi-pass membrane protein</topology>
    </subcellularLocation>
</comment>
<sequence>MNALWYVSRATGLAALVLFTAVVILGALSSARLASPRWPRFAVAALHRNLSLVTLAFLILHIATAIIDTYAGLQWISVVVPFVSAYHPVSLGVGAIAFDLLGAVLVSSLLRPRISARIWKAIHWAAYLSWPAAVVHGFEIGGADSRLTWVRVLVAACVLAAAAAVVWRATVRHPDTEARRGTLGGLR</sequence>
<evidence type="ECO:0000256" key="1">
    <source>
        <dbReference type="ARBA" id="ARBA00004141"/>
    </source>
</evidence>
<feature type="transmembrane region" description="Helical" evidence="5">
    <location>
        <begin position="149"/>
        <end position="170"/>
    </location>
</feature>
<feature type="transmembrane region" description="Helical" evidence="5">
    <location>
        <begin position="6"/>
        <end position="28"/>
    </location>
</feature>
<feature type="transmembrane region" description="Helical" evidence="5">
    <location>
        <begin position="122"/>
        <end position="143"/>
    </location>
</feature>
<keyword evidence="8" id="KW-1185">Reference proteome</keyword>
<proteinExistence type="predicted"/>
<dbReference type="Proteomes" id="UP000526734">
    <property type="component" value="Unassembled WGS sequence"/>
</dbReference>
<protein>
    <submittedName>
        <fullName evidence="7">Ferric reductase-like transmembrane domain-containing protein</fullName>
    </submittedName>
</protein>
<evidence type="ECO:0000256" key="5">
    <source>
        <dbReference type="SAM" id="Phobius"/>
    </source>
</evidence>
<comment type="caution">
    <text evidence="7">The sequence shown here is derived from an EMBL/GenBank/DDBJ whole genome shotgun (WGS) entry which is preliminary data.</text>
</comment>
<dbReference type="Pfam" id="PF01794">
    <property type="entry name" value="Ferric_reduct"/>
    <property type="match status" value="1"/>
</dbReference>
<dbReference type="GO" id="GO:0016020">
    <property type="term" value="C:membrane"/>
    <property type="evidence" value="ECO:0007669"/>
    <property type="project" value="UniProtKB-SubCell"/>
</dbReference>
<evidence type="ECO:0000259" key="6">
    <source>
        <dbReference type="Pfam" id="PF01794"/>
    </source>
</evidence>
<feature type="transmembrane region" description="Helical" evidence="5">
    <location>
        <begin position="49"/>
        <end position="73"/>
    </location>
</feature>
<keyword evidence="3 5" id="KW-1133">Transmembrane helix</keyword>
<feature type="transmembrane region" description="Helical" evidence="5">
    <location>
        <begin position="85"/>
        <end position="110"/>
    </location>
</feature>
<dbReference type="InterPro" id="IPR013130">
    <property type="entry name" value="Fe3_Rdtase_TM_dom"/>
</dbReference>
<dbReference type="EMBL" id="JACGZW010000020">
    <property type="protein sequence ID" value="MBB1159539.1"/>
    <property type="molecule type" value="Genomic_DNA"/>
</dbReference>
<reference evidence="7 8" key="1">
    <citation type="submission" date="2020-08" db="EMBL/GenBank/DDBJ databases">
        <title>Amycolatopsis sp. nov. DR6-1 isolated from Dendrobium heterocarpum.</title>
        <authorList>
            <person name="Tedsree N."/>
            <person name="Kuncharoen N."/>
            <person name="Likhitwitayawuid K."/>
            <person name="Tanasupawat S."/>
        </authorList>
    </citation>
    <scope>NUCLEOTIDE SEQUENCE [LARGE SCALE GENOMIC DNA]</scope>
    <source>
        <strain evidence="7 8">DR6-1</strain>
    </source>
</reference>
<evidence type="ECO:0000313" key="8">
    <source>
        <dbReference type="Proteomes" id="UP000526734"/>
    </source>
</evidence>
<evidence type="ECO:0000313" key="7">
    <source>
        <dbReference type="EMBL" id="MBB1159539.1"/>
    </source>
</evidence>
<gene>
    <name evidence="7" type="ORF">H4281_40890</name>
</gene>
<dbReference type="RefSeq" id="WP_182896215.1">
    <property type="nucleotide sequence ID" value="NZ_JACGZW010000020.1"/>
</dbReference>
<evidence type="ECO:0000256" key="4">
    <source>
        <dbReference type="ARBA" id="ARBA00023136"/>
    </source>
</evidence>
<organism evidence="7 8">
    <name type="scientific">Amycolatopsis dendrobii</name>
    <dbReference type="NCBI Taxonomy" id="2760662"/>
    <lineage>
        <taxon>Bacteria</taxon>
        <taxon>Bacillati</taxon>
        <taxon>Actinomycetota</taxon>
        <taxon>Actinomycetes</taxon>
        <taxon>Pseudonocardiales</taxon>
        <taxon>Pseudonocardiaceae</taxon>
        <taxon>Amycolatopsis</taxon>
    </lineage>
</organism>
<evidence type="ECO:0000256" key="3">
    <source>
        <dbReference type="ARBA" id="ARBA00022989"/>
    </source>
</evidence>
<name>A0A7W3ZFZ0_9PSEU</name>
<dbReference type="AlphaFoldDB" id="A0A7W3ZFZ0"/>